<dbReference type="EMBL" id="JAPDHZ010000002">
    <property type="protein sequence ID" value="MDG0789883.1"/>
    <property type="molecule type" value="Genomic_DNA"/>
</dbReference>
<keyword evidence="3" id="KW-1185">Reference proteome</keyword>
<protein>
    <submittedName>
        <fullName evidence="2">Uncharacterized protein</fullName>
    </submittedName>
</protein>
<organism evidence="2 3">
    <name type="scientific">Cohnella ginsengisoli</name>
    <dbReference type="NCBI Taxonomy" id="425004"/>
    <lineage>
        <taxon>Bacteria</taxon>
        <taxon>Bacillati</taxon>
        <taxon>Bacillota</taxon>
        <taxon>Bacilli</taxon>
        <taxon>Bacillales</taxon>
        <taxon>Paenibacillaceae</taxon>
        <taxon>Cohnella</taxon>
    </lineage>
</organism>
<gene>
    <name evidence="2" type="ORF">OMP38_02745</name>
</gene>
<comment type="caution">
    <text evidence="2">The sequence shown here is derived from an EMBL/GenBank/DDBJ whole genome shotgun (WGS) entry which is preliminary data.</text>
</comment>
<dbReference type="AlphaFoldDB" id="A0A9X4KD93"/>
<dbReference type="PROSITE" id="PS51257">
    <property type="entry name" value="PROKAR_LIPOPROTEIN"/>
    <property type="match status" value="1"/>
</dbReference>
<feature type="region of interest" description="Disordered" evidence="1">
    <location>
        <begin position="90"/>
        <end position="122"/>
    </location>
</feature>
<name>A0A9X4KD93_9BACL</name>
<sequence>MKRWRTGVTAALSLGLVLSGCGNNDGGNEGSSSAPASPSASAGASSSASPSGSEAAALEPVKLKWYYVQFGIPQDQQAVSDAFNEMTKKADQYDGGARADRRRRLRKQDEHDRGRERRLRPRMDLQLAVQVRR</sequence>
<dbReference type="RefSeq" id="WP_277563770.1">
    <property type="nucleotide sequence ID" value="NZ_JAPDHZ010000002.1"/>
</dbReference>
<evidence type="ECO:0000313" key="2">
    <source>
        <dbReference type="EMBL" id="MDG0789883.1"/>
    </source>
</evidence>
<evidence type="ECO:0000256" key="1">
    <source>
        <dbReference type="SAM" id="MobiDB-lite"/>
    </source>
</evidence>
<evidence type="ECO:0000313" key="3">
    <source>
        <dbReference type="Proteomes" id="UP001153387"/>
    </source>
</evidence>
<feature type="compositionally biased region" description="Low complexity" evidence="1">
    <location>
        <begin position="30"/>
        <end position="54"/>
    </location>
</feature>
<feature type="region of interest" description="Disordered" evidence="1">
    <location>
        <begin position="21"/>
        <end position="54"/>
    </location>
</feature>
<accession>A0A9X4KD93</accession>
<dbReference type="Proteomes" id="UP001153387">
    <property type="component" value="Unassembled WGS sequence"/>
</dbReference>
<reference evidence="2 3" key="1">
    <citation type="submission" date="2022-10" db="EMBL/GenBank/DDBJ databases">
        <title>Comparative genomic analysis of Cohnella hashimotonis sp. nov., isolated from the International Space Station.</title>
        <authorList>
            <person name="Simpson A."/>
            <person name="Venkateswaran K."/>
        </authorList>
    </citation>
    <scope>NUCLEOTIDE SEQUENCE [LARGE SCALE GENOMIC DNA]</scope>
    <source>
        <strain evidence="2 3">DSM 18997</strain>
    </source>
</reference>
<proteinExistence type="predicted"/>